<dbReference type="SMART" id="SM00840">
    <property type="entry name" value="DALR_2"/>
    <property type="match status" value="1"/>
</dbReference>
<evidence type="ECO:0000256" key="7">
    <source>
        <dbReference type="ARBA" id="ARBA00022741"/>
    </source>
</evidence>
<keyword evidence="5 12" id="KW-0436">Ligase</keyword>
<feature type="binding site" evidence="12">
    <location>
        <position position="272"/>
    </location>
    <ligand>
        <name>ATP</name>
        <dbReference type="ChEBI" id="CHEBI:30616"/>
    </ligand>
</feature>
<evidence type="ECO:0000256" key="8">
    <source>
        <dbReference type="ARBA" id="ARBA00022833"/>
    </source>
</evidence>
<feature type="binding site" evidence="12">
    <location>
        <position position="237"/>
    </location>
    <ligand>
        <name>Zn(2+)</name>
        <dbReference type="ChEBI" id="CHEBI:29105"/>
    </ligand>
</feature>
<comment type="similarity">
    <text evidence="2 12">Belongs to the class-I aminoacyl-tRNA synthetase family.</text>
</comment>
<keyword evidence="15" id="KW-1185">Reference proteome</keyword>
<keyword evidence="8 12" id="KW-0862">Zinc</keyword>
<evidence type="ECO:0000256" key="12">
    <source>
        <dbReference type="HAMAP-Rule" id="MF_00041"/>
    </source>
</evidence>
<name>A0A1E5ILN2_ENDTX</name>
<comment type="subunit">
    <text evidence="3 12">Monomer.</text>
</comment>
<dbReference type="SUPFAM" id="SSF52374">
    <property type="entry name" value="Nucleotidylyl transferase"/>
    <property type="match status" value="1"/>
</dbReference>
<evidence type="ECO:0000256" key="5">
    <source>
        <dbReference type="ARBA" id="ARBA00022598"/>
    </source>
</evidence>
<dbReference type="GO" id="GO:0005524">
    <property type="term" value="F:ATP binding"/>
    <property type="evidence" value="ECO:0007669"/>
    <property type="project" value="UniProtKB-UniRule"/>
</dbReference>
<dbReference type="Gene3D" id="1.20.120.1910">
    <property type="entry name" value="Cysteine-tRNA ligase, C-terminal anti-codon recognition domain"/>
    <property type="match status" value="1"/>
</dbReference>
<keyword evidence="9 12" id="KW-0067">ATP-binding</keyword>
<accession>A0A1E5ILN2</accession>
<proteinExistence type="inferred from homology"/>
<evidence type="ECO:0000256" key="9">
    <source>
        <dbReference type="ARBA" id="ARBA00022840"/>
    </source>
</evidence>
<evidence type="ECO:0000256" key="6">
    <source>
        <dbReference type="ARBA" id="ARBA00022723"/>
    </source>
</evidence>
<dbReference type="Pfam" id="PF09190">
    <property type="entry name" value="DALR_2"/>
    <property type="match status" value="1"/>
</dbReference>
<dbReference type="GO" id="GO:0004817">
    <property type="term" value="F:cysteine-tRNA ligase activity"/>
    <property type="evidence" value="ECO:0007669"/>
    <property type="project" value="UniProtKB-UniRule"/>
</dbReference>
<dbReference type="SUPFAM" id="SSF47323">
    <property type="entry name" value="Anticodon-binding domain of a subclass of class I aminoacyl-tRNA synthetases"/>
    <property type="match status" value="1"/>
</dbReference>
<feature type="binding site" evidence="12">
    <location>
        <position position="241"/>
    </location>
    <ligand>
        <name>Zn(2+)</name>
        <dbReference type="ChEBI" id="CHEBI:29105"/>
    </ligand>
</feature>
<evidence type="ECO:0000259" key="13">
    <source>
        <dbReference type="SMART" id="SM00840"/>
    </source>
</evidence>
<dbReference type="InterPro" id="IPR009080">
    <property type="entry name" value="tRNAsynth_Ia_anticodon-bd"/>
</dbReference>
<keyword evidence="6 12" id="KW-0479">Metal-binding</keyword>
<dbReference type="InterPro" id="IPR014729">
    <property type="entry name" value="Rossmann-like_a/b/a_fold"/>
</dbReference>
<feature type="binding site" evidence="12">
    <location>
        <position position="29"/>
    </location>
    <ligand>
        <name>Zn(2+)</name>
        <dbReference type="ChEBI" id="CHEBI:29105"/>
    </ligand>
</feature>
<dbReference type="Proteomes" id="UP000095237">
    <property type="component" value="Unassembled WGS sequence"/>
</dbReference>
<dbReference type="PRINTS" id="PR00983">
    <property type="entry name" value="TRNASYNTHCYS"/>
</dbReference>
<gene>
    <name evidence="12" type="primary">cysS</name>
    <name evidence="14" type="ORF">ATZ36_14800</name>
</gene>
<dbReference type="Pfam" id="PF01406">
    <property type="entry name" value="tRNA-synt_1e"/>
    <property type="match status" value="1"/>
</dbReference>
<dbReference type="HAMAP" id="MF_00041">
    <property type="entry name" value="Cys_tRNA_synth"/>
    <property type="match status" value="1"/>
</dbReference>
<evidence type="ECO:0000313" key="14">
    <source>
        <dbReference type="EMBL" id="OEG71385.1"/>
    </source>
</evidence>
<keyword evidence="11 12" id="KW-0030">Aminoacyl-tRNA synthetase</keyword>
<feature type="domain" description="Cysteinyl-tRNA synthetase class Ia DALR" evidence="13">
    <location>
        <begin position="351"/>
        <end position="413"/>
    </location>
</feature>
<keyword evidence="7 12" id="KW-0547">Nucleotide-binding</keyword>
<dbReference type="FunFam" id="3.40.50.620:FF:000009">
    <property type="entry name" value="Cysteine--tRNA ligase"/>
    <property type="match status" value="1"/>
</dbReference>
<dbReference type="GO" id="GO:0005737">
    <property type="term" value="C:cytoplasm"/>
    <property type="evidence" value="ECO:0007669"/>
    <property type="project" value="UniProtKB-SubCell"/>
</dbReference>
<dbReference type="NCBIfam" id="TIGR00435">
    <property type="entry name" value="cysS"/>
    <property type="match status" value="1"/>
</dbReference>
<dbReference type="InterPro" id="IPR024909">
    <property type="entry name" value="Cys-tRNA/MSH_ligase"/>
</dbReference>
<dbReference type="Gene3D" id="3.40.50.620">
    <property type="entry name" value="HUPs"/>
    <property type="match status" value="1"/>
</dbReference>
<evidence type="ECO:0000256" key="2">
    <source>
        <dbReference type="ARBA" id="ARBA00005594"/>
    </source>
</evidence>
<keyword evidence="4 12" id="KW-0963">Cytoplasm</keyword>
<protein>
    <recommendedName>
        <fullName evidence="12">Cysteine--tRNA ligase</fullName>
        <ecNumber evidence="12">6.1.1.16</ecNumber>
    </recommendedName>
    <alternativeName>
        <fullName evidence="12">Cysteinyl-tRNA synthetase</fullName>
        <shortName evidence="12">CysRS</shortName>
    </alternativeName>
</protein>
<comment type="caution">
    <text evidence="14">The sequence shown here is derived from an EMBL/GenBank/DDBJ whole genome shotgun (WGS) entry which is preliminary data.</text>
</comment>
<comment type="subcellular location">
    <subcellularLocation>
        <location evidence="1 12">Cytoplasm</location>
    </subcellularLocation>
</comment>
<dbReference type="GO" id="GO:0008270">
    <property type="term" value="F:zinc ion binding"/>
    <property type="evidence" value="ECO:0007669"/>
    <property type="project" value="UniProtKB-UniRule"/>
</dbReference>
<feature type="short sequence motif" description="'KMSKS' region" evidence="12">
    <location>
        <begin position="269"/>
        <end position="273"/>
    </location>
</feature>
<evidence type="ECO:0000256" key="1">
    <source>
        <dbReference type="ARBA" id="ARBA00004496"/>
    </source>
</evidence>
<dbReference type="InterPro" id="IPR015803">
    <property type="entry name" value="Cys-tRNA-ligase"/>
</dbReference>
<sequence>MTIKVRNTLSNKKEEFYPQRGNFVSMYVCGITPYDEMHLGHARVYVVFDIIKRHLLRRGYTVKHVQNFTDVDDKIIKRSQEKKMKPSELAQIYIEDYFVQTGRLNILKAEKYPCVTQMIPEIVDFIKELVNKGFAYEISGDIYFSVKKFKDYGKLSKRNLKDLRAGARVDVCDGKNSVFDFALWKKTKESEPCEVAWESPWGKGRPGWHIECSVMSSELLGDTIDIHGGGQDLIFPHHENEIAQSEAKTGKQFVKYWIHNGFVIINKEKMSKSLNNFFTLKAIFGKYSPRVVRYYLLTQHYSNPLDFSDVGIESAKNTLQGMDNAYLRLISSVRESAVEVTDRDLSDLQENFLNALDDDFNSEKALSYLHELKGLISKGLLTADRERLSQLKKLFEDFAGTSLGIVLPEEQNVDKSLQNLMKERNDVRKNKNWVESDRLRKLIDEKGYKIFDNKDGSSLLVRKI</sequence>
<dbReference type="InterPro" id="IPR032678">
    <property type="entry name" value="tRNA-synt_1_cat_dom"/>
</dbReference>
<dbReference type="EMBL" id="LNVX01000218">
    <property type="protein sequence ID" value="OEG71385.1"/>
    <property type="molecule type" value="Genomic_DNA"/>
</dbReference>
<comment type="cofactor">
    <cofactor evidence="12">
        <name>Zn(2+)</name>
        <dbReference type="ChEBI" id="CHEBI:29105"/>
    </cofactor>
    <text evidence="12">Binds 1 zinc ion per subunit.</text>
</comment>
<evidence type="ECO:0000256" key="4">
    <source>
        <dbReference type="ARBA" id="ARBA00022490"/>
    </source>
</evidence>
<dbReference type="InterPro" id="IPR015273">
    <property type="entry name" value="Cys-tRNA-synt_Ia_DALR"/>
</dbReference>
<dbReference type="GO" id="GO:0006423">
    <property type="term" value="P:cysteinyl-tRNA aminoacylation"/>
    <property type="evidence" value="ECO:0007669"/>
    <property type="project" value="UniProtKB-UniRule"/>
</dbReference>
<evidence type="ECO:0000256" key="11">
    <source>
        <dbReference type="ARBA" id="ARBA00023146"/>
    </source>
</evidence>
<dbReference type="PANTHER" id="PTHR10890">
    <property type="entry name" value="CYSTEINYL-TRNA SYNTHETASE"/>
    <property type="match status" value="1"/>
</dbReference>
<evidence type="ECO:0000256" key="3">
    <source>
        <dbReference type="ARBA" id="ARBA00011245"/>
    </source>
</evidence>
<dbReference type="AlphaFoldDB" id="A0A1E5ILN2"/>
<dbReference type="PANTHER" id="PTHR10890:SF3">
    <property type="entry name" value="CYSTEINE--TRNA LIGASE, CYTOPLASMIC"/>
    <property type="match status" value="1"/>
</dbReference>
<feature type="short sequence motif" description="'HIGH' region" evidence="12">
    <location>
        <begin position="31"/>
        <end position="41"/>
    </location>
</feature>
<feature type="binding site" evidence="12">
    <location>
        <position position="212"/>
    </location>
    <ligand>
        <name>Zn(2+)</name>
        <dbReference type="ChEBI" id="CHEBI:29105"/>
    </ligand>
</feature>
<evidence type="ECO:0000313" key="15">
    <source>
        <dbReference type="Proteomes" id="UP000095237"/>
    </source>
</evidence>
<comment type="catalytic activity">
    <reaction evidence="12">
        <text>tRNA(Cys) + L-cysteine + ATP = L-cysteinyl-tRNA(Cys) + AMP + diphosphate</text>
        <dbReference type="Rhea" id="RHEA:17773"/>
        <dbReference type="Rhea" id="RHEA-COMP:9661"/>
        <dbReference type="Rhea" id="RHEA-COMP:9679"/>
        <dbReference type="ChEBI" id="CHEBI:30616"/>
        <dbReference type="ChEBI" id="CHEBI:33019"/>
        <dbReference type="ChEBI" id="CHEBI:35235"/>
        <dbReference type="ChEBI" id="CHEBI:78442"/>
        <dbReference type="ChEBI" id="CHEBI:78517"/>
        <dbReference type="ChEBI" id="CHEBI:456215"/>
        <dbReference type="EC" id="6.1.1.16"/>
    </reaction>
</comment>
<dbReference type="EC" id="6.1.1.16" evidence="12"/>
<dbReference type="CDD" id="cd00672">
    <property type="entry name" value="CysRS_core"/>
    <property type="match status" value="1"/>
</dbReference>
<organism evidence="14 15">
    <name type="scientific">Endomicrobium trichonymphae</name>
    <dbReference type="NCBI Taxonomy" id="1408204"/>
    <lineage>
        <taxon>Bacteria</taxon>
        <taxon>Pseudomonadati</taxon>
        <taxon>Elusimicrobiota</taxon>
        <taxon>Endomicrobiia</taxon>
        <taxon>Endomicrobiales</taxon>
        <taxon>Endomicrobiaceae</taxon>
        <taxon>Candidatus Endomicrobiellum</taxon>
    </lineage>
</organism>
<evidence type="ECO:0000256" key="10">
    <source>
        <dbReference type="ARBA" id="ARBA00022917"/>
    </source>
</evidence>
<reference evidence="14 15" key="1">
    <citation type="submission" date="2015-11" db="EMBL/GenBank/DDBJ databases">
        <title>Evidence for parallel genomic evolution in an endosymbiosis of termite gut flagellates.</title>
        <authorList>
            <person name="Zheng H."/>
        </authorList>
    </citation>
    <scope>NUCLEOTIDE SEQUENCE [LARGE SCALE GENOMIC DNA]</scope>
    <source>
        <strain evidence="14 15">CET450</strain>
    </source>
</reference>
<keyword evidence="10 12" id="KW-0648">Protein biosynthesis</keyword>